<dbReference type="Proteomes" id="UP001230051">
    <property type="component" value="Unassembled WGS sequence"/>
</dbReference>
<sequence>MPHLKTPRKPQPLWKEWDRKAQKCGVRHTVYSVNGDEYTGEWLDNKKHGKGTQVWKKTGAIYDGDGKHGNRSGFGTFSLPDPVTGEYVKAYSGGWKDDMKDGFGTYFYSETEYYEGEWSKDKRSGWGRMYYEDGGISEGEWLNDKLDGQGMFRLANENRYEGSWKNGMKHGPGKFVYLDKGQLYEAVWVENIAKCGKISDFGREGAPAAPVYPIPKIHLLDPEAVLKDARATLPIEED</sequence>
<reference evidence="6" key="1">
    <citation type="submission" date="2022-02" db="EMBL/GenBank/DDBJ databases">
        <title>Atlantic sturgeon de novo genome assembly.</title>
        <authorList>
            <person name="Stock M."/>
            <person name="Klopp C."/>
            <person name="Guiguen Y."/>
            <person name="Cabau C."/>
            <person name="Parinello H."/>
            <person name="Santidrian Yebra-Pimentel E."/>
            <person name="Kuhl H."/>
            <person name="Dirks R.P."/>
            <person name="Guessner J."/>
            <person name="Wuertz S."/>
            <person name="Du K."/>
            <person name="Schartl M."/>
        </authorList>
    </citation>
    <scope>NUCLEOTIDE SEQUENCE</scope>
    <source>
        <strain evidence="6">STURGEONOMICS-FGT-2020</strain>
        <tissue evidence="6">Whole blood</tissue>
    </source>
</reference>
<dbReference type="EMBL" id="JAGXEW010000027">
    <property type="protein sequence ID" value="KAK1156419.1"/>
    <property type="molecule type" value="Genomic_DNA"/>
</dbReference>
<evidence type="ECO:0000313" key="6">
    <source>
        <dbReference type="EMBL" id="KAK1156419.1"/>
    </source>
</evidence>
<dbReference type="PANTHER" id="PTHR46511">
    <property type="entry name" value="MORN REPEAT-CONTAINING PROTEIN 3"/>
    <property type="match status" value="1"/>
</dbReference>
<evidence type="ECO:0000313" key="7">
    <source>
        <dbReference type="Proteomes" id="UP001230051"/>
    </source>
</evidence>
<dbReference type="SUPFAM" id="SSF82185">
    <property type="entry name" value="Histone H3 K4-specific methyltransferase SET7/9 N-terminal domain"/>
    <property type="match status" value="2"/>
</dbReference>
<comment type="function">
    <text evidence="5">Assembles a suppression complex (suppresome) by tethering SIRT1 and MDM2 to regulate composite modifications of p53/TP53. Confers both deacetylation-mediated functional inactivation, by SIRT1, and ubiquitination-dependent degradation, by MDM2, of p53/TP53, promoting a proliferative and cell survival behaviors. May play a role in the regulation of spermatogenesis.</text>
</comment>
<proteinExistence type="predicted"/>
<dbReference type="PANTHER" id="PTHR46511:SF1">
    <property type="entry name" value="MORN REPEAT-CONTAINING PROTEIN 3"/>
    <property type="match status" value="1"/>
</dbReference>
<dbReference type="SMART" id="SM00698">
    <property type="entry name" value="MORN"/>
    <property type="match status" value="6"/>
</dbReference>
<comment type="caution">
    <text evidence="6">The sequence shown here is derived from an EMBL/GenBank/DDBJ whole genome shotgun (WGS) entry which is preliminary data.</text>
</comment>
<evidence type="ECO:0000256" key="5">
    <source>
        <dbReference type="ARBA" id="ARBA00045851"/>
    </source>
</evidence>
<protein>
    <recommendedName>
        <fullName evidence="4">MORN repeat-containing protein 3</fullName>
    </recommendedName>
</protein>
<gene>
    <name evidence="6" type="primary">morn3</name>
    <name evidence="6" type="ORF">AOXY_G25391</name>
</gene>
<dbReference type="Gene3D" id="2.20.110.10">
    <property type="entry name" value="Histone H3 K4-specific methyltransferase SET7/9 N-terminal domain"/>
    <property type="match status" value="3"/>
</dbReference>
<keyword evidence="3" id="KW-0968">Cytoplasmic vesicle</keyword>
<evidence type="ECO:0000256" key="3">
    <source>
        <dbReference type="ARBA" id="ARBA00023329"/>
    </source>
</evidence>
<dbReference type="InterPro" id="IPR003409">
    <property type="entry name" value="MORN"/>
</dbReference>
<dbReference type="AlphaFoldDB" id="A0AAD8CRH7"/>
<dbReference type="InterPro" id="IPR052472">
    <property type="entry name" value="MORN3"/>
</dbReference>
<name>A0AAD8CRH7_ACIOX</name>
<keyword evidence="2" id="KW-0677">Repeat</keyword>
<evidence type="ECO:0000256" key="4">
    <source>
        <dbReference type="ARBA" id="ARBA00039854"/>
    </source>
</evidence>
<evidence type="ECO:0000256" key="2">
    <source>
        <dbReference type="ARBA" id="ARBA00022737"/>
    </source>
</evidence>
<evidence type="ECO:0000256" key="1">
    <source>
        <dbReference type="ARBA" id="ARBA00004218"/>
    </source>
</evidence>
<dbReference type="Pfam" id="PF02493">
    <property type="entry name" value="MORN"/>
    <property type="match status" value="6"/>
</dbReference>
<accession>A0AAD8CRH7</accession>
<organism evidence="6 7">
    <name type="scientific">Acipenser oxyrinchus oxyrinchus</name>
    <dbReference type="NCBI Taxonomy" id="40147"/>
    <lineage>
        <taxon>Eukaryota</taxon>
        <taxon>Metazoa</taxon>
        <taxon>Chordata</taxon>
        <taxon>Craniata</taxon>
        <taxon>Vertebrata</taxon>
        <taxon>Euteleostomi</taxon>
        <taxon>Actinopterygii</taxon>
        <taxon>Chondrostei</taxon>
        <taxon>Acipenseriformes</taxon>
        <taxon>Acipenseridae</taxon>
        <taxon>Acipenser</taxon>
    </lineage>
</organism>
<comment type="subcellular location">
    <subcellularLocation>
        <location evidence="1">Cytoplasmic vesicle</location>
        <location evidence="1">Secretory vesicle</location>
        <location evidence="1">Acrosome</location>
    </subcellularLocation>
</comment>
<dbReference type="GO" id="GO:0001669">
    <property type="term" value="C:acrosomal vesicle"/>
    <property type="evidence" value="ECO:0007669"/>
    <property type="project" value="UniProtKB-SubCell"/>
</dbReference>
<keyword evidence="7" id="KW-1185">Reference proteome</keyword>